<keyword evidence="2" id="KW-1185">Reference proteome</keyword>
<comment type="caution">
    <text evidence="1">The sequence shown here is derived from an EMBL/GenBank/DDBJ whole genome shotgun (WGS) entry which is preliminary data.</text>
</comment>
<dbReference type="RefSeq" id="WP_070070570.1">
    <property type="nucleotide sequence ID" value="NZ_MKKK01000047.1"/>
</dbReference>
<evidence type="ECO:0000313" key="1">
    <source>
        <dbReference type="EMBL" id="OEY93299.1"/>
    </source>
</evidence>
<dbReference type="AlphaFoldDB" id="A0A1E7R1W2"/>
<accession>A0A1E7R1W2</accession>
<name>A0A1E7R1W2_9GAMM</name>
<gene>
    <name evidence="1" type="ORF">BJI46_14190</name>
</gene>
<sequence>MILNFKETNVFGFTFSKKYLCFGIQFNEYLQTTEVSVRRDSDGTPSLVEIEKFEIIDSKIPPDWQVSFYQHGDNVRTFIEPREFDGDFWELYHDGDPKADALFEEVYARLCQFHNFPIEKYVL</sequence>
<reference evidence="1 2" key="1">
    <citation type="submission" date="2016-09" db="EMBL/GenBank/DDBJ databases">
        <authorList>
            <person name="Capua I."/>
            <person name="De Benedictis P."/>
            <person name="Joannis T."/>
            <person name="Lombin L.H."/>
            <person name="Cattoli G."/>
        </authorList>
    </citation>
    <scope>NUCLEOTIDE SEQUENCE [LARGE SCALE GENOMIC DNA]</scope>
    <source>
        <strain evidence="1 2">ANC 4671</strain>
    </source>
</reference>
<evidence type="ECO:0000313" key="2">
    <source>
        <dbReference type="Proteomes" id="UP000185895"/>
    </source>
</evidence>
<proteinExistence type="predicted"/>
<dbReference type="Proteomes" id="UP000185895">
    <property type="component" value="Unassembled WGS sequence"/>
</dbReference>
<dbReference type="OrthoDB" id="6695665at2"/>
<protein>
    <submittedName>
        <fullName evidence="1">Uncharacterized protein</fullName>
    </submittedName>
</protein>
<dbReference type="EMBL" id="MKKK01000047">
    <property type="protein sequence ID" value="OEY93299.1"/>
    <property type="molecule type" value="Genomic_DNA"/>
</dbReference>
<organism evidence="1 2">
    <name type="scientific">Acinetobacter qingfengensis</name>
    <dbReference type="NCBI Taxonomy" id="1262585"/>
    <lineage>
        <taxon>Bacteria</taxon>
        <taxon>Pseudomonadati</taxon>
        <taxon>Pseudomonadota</taxon>
        <taxon>Gammaproteobacteria</taxon>
        <taxon>Moraxellales</taxon>
        <taxon>Moraxellaceae</taxon>
        <taxon>Acinetobacter</taxon>
    </lineage>
</organism>
<dbReference type="STRING" id="1262585.BJI46_14190"/>